<proteinExistence type="inferred from homology"/>
<dbReference type="Pfam" id="PF02594">
    <property type="entry name" value="DUF167"/>
    <property type="match status" value="1"/>
</dbReference>
<sequence>MSGTQTLRVKATPNASKNEIIGWEHDPLAGDVLRVRIQSPPVDGKANKALTAYLAKALGISKSSITLTKGQTSRIKTFEIPANAALPEKE</sequence>
<dbReference type="PANTHER" id="PTHR13420">
    <property type="entry name" value="UPF0235 PROTEIN C15ORF40"/>
    <property type="match status" value="1"/>
</dbReference>
<dbReference type="NCBIfam" id="TIGR00251">
    <property type="entry name" value="DUF167 family protein"/>
    <property type="match status" value="1"/>
</dbReference>
<keyword evidence="4" id="KW-1185">Reference proteome</keyword>
<dbReference type="EMBL" id="BAABRL010000003">
    <property type="protein sequence ID" value="GAA5495174.1"/>
    <property type="molecule type" value="Genomic_DNA"/>
</dbReference>
<dbReference type="InterPro" id="IPR003746">
    <property type="entry name" value="DUF167"/>
</dbReference>
<comment type="similarity">
    <text evidence="1 2">Belongs to the UPF0235 family.</text>
</comment>
<evidence type="ECO:0000256" key="2">
    <source>
        <dbReference type="HAMAP-Rule" id="MF_00634"/>
    </source>
</evidence>
<gene>
    <name evidence="3" type="primary">yggU</name>
    <name evidence="3" type="ORF">Rhal01_01349</name>
</gene>
<dbReference type="PANTHER" id="PTHR13420:SF7">
    <property type="entry name" value="UPF0235 PROTEIN C15ORF40"/>
    <property type="match status" value="1"/>
</dbReference>
<comment type="caution">
    <text evidence="3">The sequence shown here is derived from an EMBL/GenBank/DDBJ whole genome shotgun (WGS) entry which is preliminary data.</text>
</comment>
<organism evidence="3 4">
    <name type="scientific">Rubritalea halochordaticola</name>
    <dbReference type="NCBI Taxonomy" id="714537"/>
    <lineage>
        <taxon>Bacteria</taxon>
        <taxon>Pseudomonadati</taxon>
        <taxon>Verrucomicrobiota</taxon>
        <taxon>Verrucomicrobiia</taxon>
        <taxon>Verrucomicrobiales</taxon>
        <taxon>Rubritaleaceae</taxon>
        <taxon>Rubritalea</taxon>
    </lineage>
</organism>
<evidence type="ECO:0000313" key="4">
    <source>
        <dbReference type="Proteomes" id="UP001424741"/>
    </source>
</evidence>
<reference evidence="3 4" key="1">
    <citation type="submission" date="2024-02" db="EMBL/GenBank/DDBJ databases">
        <title>Rubritalea halochordaticola NBRC 107102.</title>
        <authorList>
            <person name="Ichikawa N."/>
            <person name="Katano-Makiyama Y."/>
            <person name="Hidaka K."/>
        </authorList>
    </citation>
    <scope>NUCLEOTIDE SEQUENCE [LARGE SCALE GENOMIC DNA]</scope>
    <source>
        <strain evidence="3 4">NBRC 107102</strain>
    </source>
</reference>
<protein>
    <recommendedName>
        <fullName evidence="2">UPF0235 protein Rhal01_01349</fullName>
    </recommendedName>
</protein>
<name>A0ABP9UZQ9_9BACT</name>
<accession>A0ABP9UZQ9</accession>
<dbReference type="Proteomes" id="UP001424741">
    <property type="component" value="Unassembled WGS sequence"/>
</dbReference>
<dbReference type="InterPro" id="IPR036591">
    <property type="entry name" value="YggU-like_sf"/>
</dbReference>
<dbReference type="SUPFAM" id="SSF69786">
    <property type="entry name" value="YggU-like"/>
    <property type="match status" value="1"/>
</dbReference>
<dbReference type="Gene3D" id="3.30.1200.10">
    <property type="entry name" value="YggU-like"/>
    <property type="match status" value="1"/>
</dbReference>
<dbReference type="RefSeq" id="WP_346188013.1">
    <property type="nucleotide sequence ID" value="NZ_BAABRL010000003.1"/>
</dbReference>
<evidence type="ECO:0000256" key="1">
    <source>
        <dbReference type="ARBA" id="ARBA00010364"/>
    </source>
</evidence>
<dbReference type="HAMAP" id="MF_00634">
    <property type="entry name" value="UPF0235"/>
    <property type="match status" value="1"/>
</dbReference>
<dbReference type="SMART" id="SM01152">
    <property type="entry name" value="DUF167"/>
    <property type="match status" value="1"/>
</dbReference>
<evidence type="ECO:0000313" key="3">
    <source>
        <dbReference type="EMBL" id="GAA5495174.1"/>
    </source>
</evidence>